<dbReference type="Proteomes" id="UP000002499">
    <property type="component" value="Unassembled WGS sequence"/>
</dbReference>
<proteinExistence type="predicted"/>
<evidence type="ECO:0000256" key="1">
    <source>
        <dbReference type="SAM" id="MobiDB-lite"/>
    </source>
</evidence>
<dbReference type="Pfam" id="PF20516">
    <property type="entry name" value="PDDEXK_12"/>
    <property type="match status" value="1"/>
</dbReference>
<protein>
    <recommendedName>
        <fullName evidence="2">PD-(D/E)XK nuclease-like domain-containing protein</fullName>
    </recommendedName>
</protein>
<dbReference type="AlphaFoldDB" id="E9EHJ3"/>
<evidence type="ECO:0000259" key="2">
    <source>
        <dbReference type="Pfam" id="PF20516"/>
    </source>
</evidence>
<evidence type="ECO:0000313" key="4">
    <source>
        <dbReference type="Proteomes" id="UP000002499"/>
    </source>
</evidence>
<keyword evidence="4" id="KW-1185">Reference proteome</keyword>
<name>E9EHJ3_METAQ</name>
<feature type="domain" description="PD-(D/E)XK nuclease-like" evidence="2">
    <location>
        <begin position="185"/>
        <end position="455"/>
    </location>
</feature>
<sequence>MRNKSVDEWLKDIVTPVIDYRQLDGLLHSDQMNNNKQGAHALEAGGDDPDATPRPPAAKSRSTMSQLFTADSGDCFSVELETSATASSFLLPASEARATRFPARPLIRRTPSPTKRSQRSRHASSPTKRVKTATSLLGLERPVDVKKASANQLPADIRQLYEDLFAVSNKEGILPRALKDSRYFDEETRPFMWESDEVPSCLGSENAEKLHKNIKKLVAKAIESANIRRSEAAFNTMVHFPFLELLLEDIPSVGVEVTSSAQIAKAFRPPWKETAFDDETSSTISSVSSTGTGCVAQSFVHIMVDYALVLHPDNELSALIDKFLDSQLPECATINQTMYEPLRRLPAPISIETKTATGNSAAANRQLGVWVAGYHQRLRSIFDQRSGGADMEPIITLPVSQWYNGLFMVLFAADIRSSIDILDVDLKLGGCNSILGAYQLRKALICLASYMNVQFKSWLFSLLKAYAE</sequence>
<dbReference type="OrthoDB" id="5244165at2759"/>
<dbReference type="EMBL" id="GL698614">
    <property type="protein sequence ID" value="EFY84636.1"/>
    <property type="molecule type" value="Genomic_DNA"/>
</dbReference>
<reference evidence="3 4" key="1">
    <citation type="journal article" date="2011" name="PLoS Genet.">
        <title>Genome sequencing and comparative transcriptomics of the model entomopathogenic fungi Metarhizium anisopliae and M. acridum.</title>
        <authorList>
            <person name="Gao Q."/>
            <person name="Jin K."/>
            <person name="Ying S.H."/>
            <person name="Zhang Y."/>
            <person name="Xiao G."/>
            <person name="Shang Y."/>
            <person name="Duan Z."/>
            <person name="Hu X."/>
            <person name="Xie X.Q."/>
            <person name="Zhou G."/>
            <person name="Peng G."/>
            <person name="Luo Z."/>
            <person name="Huang W."/>
            <person name="Wang B."/>
            <person name="Fang W."/>
            <person name="Wang S."/>
            <person name="Zhong Y."/>
            <person name="Ma L.J."/>
            <person name="St Leger R.J."/>
            <person name="Zhao G.P."/>
            <person name="Pei Y."/>
            <person name="Feng M.G."/>
            <person name="Xia Y."/>
            <person name="Wang C."/>
        </authorList>
    </citation>
    <scope>NUCLEOTIDE SEQUENCE [LARGE SCALE GENOMIC DNA]</scope>
    <source>
        <strain evidence="3 4">CQMa 102</strain>
    </source>
</reference>
<dbReference type="HOGENOM" id="CLU_027219_5_0_1"/>
<dbReference type="KEGG" id="maw:19253652"/>
<dbReference type="InterPro" id="IPR046797">
    <property type="entry name" value="PDDEXK_12"/>
</dbReference>
<organism evidence="4">
    <name type="scientific">Metarhizium acridum (strain CQMa 102)</name>
    <dbReference type="NCBI Taxonomy" id="655827"/>
    <lineage>
        <taxon>Eukaryota</taxon>
        <taxon>Fungi</taxon>
        <taxon>Dikarya</taxon>
        <taxon>Ascomycota</taxon>
        <taxon>Pezizomycotina</taxon>
        <taxon>Sordariomycetes</taxon>
        <taxon>Hypocreomycetidae</taxon>
        <taxon>Hypocreales</taxon>
        <taxon>Clavicipitaceae</taxon>
        <taxon>Metarhizium</taxon>
    </lineage>
</organism>
<feature type="compositionally biased region" description="Polar residues" evidence="1">
    <location>
        <begin position="123"/>
        <end position="132"/>
    </location>
</feature>
<evidence type="ECO:0000313" key="3">
    <source>
        <dbReference type="EMBL" id="EFY84636.1"/>
    </source>
</evidence>
<dbReference type="eggNOG" id="ENOG502SSXD">
    <property type="taxonomic scope" value="Eukaryota"/>
</dbReference>
<dbReference type="OMA" id="HQRMRSI"/>
<dbReference type="InParanoid" id="E9EHJ3"/>
<gene>
    <name evidence="3" type="ORF">MAC_09341</name>
</gene>
<accession>E9EHJ3</accession>
<dbReference type="GeneID" id="19253652"/>
<feature type="region of interest" description="Disordered" evidence="1">
    <location>
        <begin position="38"/>
        <end position="65"/>
    </location>
</feature>
<feature type="region of interest" description="Disordered" evidence="1">
    <location>
        <begin position="100"/>
        <end position="132"/>
    </location>
</feature>